<dbReference type="Gene3D" id="4.10.860.120">
    <property type="entry name" value="RNA polymerase II, clamp domain"/>
    <property type="match status" value="1"/>
</dbReference>
<evidence type="ECO:0000256" key="2">
    <source>
        <dbReference type="ARBA" id="ARBA00022478"/>
    </source>
</evidence>
<dbReference type="EMBL" id="OIVN01003793">
    <property type="protein sequence ID" value="SPD13625.1"/>
    <property type="molecule type" value="Genomic_DNA"/>
</dbReference>
<evidence type="ECO:0000256" key="3">
    <source>
        <dbReference type="ARBA" id="ARBA00022679"/>
    </source>
</evidence>
<dbReference type="GO" id="GO:0000428">
    <property type="term" value="C:DNA-directed RNA polymerase complex"/>
    <property type="evidence" value="ECO:0007669"/>
    <property type="project" value="UniProtKB-KW"/>
</dbReference>
<keyword evidence="2" id="KW-0240">DNA-directed RNA polymerase</keyword>
<proteinExistence type="predicted"/>
<dbReference type="SUPFAM" id="SSF64484">
    <property type="entry name" value="beta and beta-prime subunits of DNA dependent RNA-polymerase"/>
    <property type="match status" value="1"/>
</dbReference>
<gene>
    <name evidence="6" type="ORF">FSB_LOCUS41507</name>
</gene>
<accession>A0A2N9HNT1</accession>
<organism evidence="6">
    <name type="scientific">Fagus sylvatica</name>
    <name type="common">Beechnut</name>
    <dbReference type="NCBI Taxonomy" id="28930"/>
    <lineage>
        <taxon>Eukaryota</taxon>
        <taxon>Viridiplantae</taxon>
        <taxon>Streptophyta</taxon>
        <taxon>Embryophyta</taxon>
        <taxon>Tracheophyta</taxon>
        <taxon>Spermatophyta</taxon>
        <taxon>Magnoliopsida</taxon>
        <taxon>eudicotyledons</taxon>
        <taxon>Gunneridae</taxon>
        <taxon>Pentapetalae</taxon>
        <taxon>rosids</taxon>
        <taxon>fabids</taxon>
        <taxon>Fagales</taxon>
        <taxon>Fagaceae</taxon>
        <taxon>Fagus</taxon>
    </lineage>
</organism>
<dbReference type="InterPro" id="IPR044893">
    <property type="entry name" value="RNA_pol_Rpb1_clamp_domain"/>
</dbReference>
<keyword evidence="4" id="KW-0548">Nucleotidyltransferase</keyword>
<evidence type="ECO:0000256" key="1">
    <source>
        <dbReference type="ARBA" id="ARBA00012418"/>
    </source>
</evidence>
<evidence type="ECO:0000256" key="4">
    <source>
        <dbReference type="ARBA" id="ARBA00022695"/>
    </source>
</evidence>
<evidence type="ECO:0000256" key="5">
    <source>
        <dbReference type="ARBA" id="ARBA00023163"/>
    </source>
</evidence>
<keyword evidence="3" id="KW-0808">Transferase</keyword>
<sequence length="193" mass="21605">MADHTEVVTESVKSVKFSFFTEEEVRKLSVMKITNPILLDSMDRPVPGGLYDPELGPLEERVPVLCFYAVARNVGSDRSIAQVETCVSQLELIVKGDLVGAKMMESDTACETSYPDDNDGSQYDDVEHLRQQGWTSLQFTEAMSVLKKFLKPRSVSCKNCQAKNPAISKPTFGWLHLVSFFISLQLEDCPCEQ</sequence>
<protein>
    <recommendedName>
        <fullName evidence="1">DNA-directed RNA polymerase</fullName>
        <ecNumber evidence="1">2.7.7.6</ecNumber>
    </recommendedName>
</protein>
<dbReference type="AlphaFoldDB" id="A0A2N9HNT1"/>
<dbReference type="GO" id="GO:0003899">
    <property type="term" value="F:DNA-directed RNA polymerase activity"/>
    <property type="evidence" value="ECO:0007669"/>
    <property type="project" value="UniProtKB-EC"/>
</dbReference>
<evidence type="ECO:0000313" key="6">
    <source>
        <dbReference type="EMBL" id="SPD13625.1"/>
    </source>
</evidence>
<name>A0A2N9HNT1_FAGSY</name>
<dbReference type="EC" id="2.7.7.6" evidence="1"/>
<keyword evidence="5" id="KW-0804">Transcription</keyword>
<reference evidence="6" key="1">
    <citation type="submission" date="2018-02" db="EMBL/GenBank/DDBJ databases">
        <authorList>
            <person name="Cohen D.B."/>
            <person name="Kent A.D."/>
        </authorList>
    </citation>
    <scope>NUCLEOTIDE SEQUENCE</scope>
</reference>